<organism evidence="3 4">
    <name type="scientific">Trichoderma asperellum (strain ATCC 204424 / CBS 433.97 / NBRC 101777)</name>
    <dbReference type="NCBI Taxonomy" id="1042311"/>
    <lineage>
        <taxon>Eukaryota</taxon>
        <taxon>Fungi</taxon>
        <taxon>Dikarya</taxon>
        <taxon>Ascomycota</taxon>
        <taxon>Pezizomycotina</taxon>
        <taxon>Sordariomycetes</taxon>
        <taxon>Hypocreomycetidae</taxon>
        <taxon>Hypocreales</taxon>
        <taxon>Hypocreaceae</taxon>
        <taxon>Trichoderma</taxon>
    </lineage>
</organism>
<name>A0A2T3ZLI7_TRIA4</name>
<dbReference type="SUPFAM" id="SSF57756">
    <property type="entry name" value="Retrovirus zinc finger-like domains"/>
    <property type="match status" value="2"/>
</dbReference>
<dbReference type="GO" id="GO:0009116">
    <property type="term" value="P:nucleoside metabolic process"/>
    <property type="evidence" value="ECO:0007669"/>
    <property type="project" value="InterPro"/>
</dbReference>
<dbReference type="Proteomes" id="UP000240493">
    <property type="component" value="Unassembled WGS sequence"/>
</dbReference>
<gene>
    <name evidence="3" type="ORF">M441DRAFT_159717</name>
</gene>
<dbReference type="SUPFAM" id="SSF53167">
    <property type="entry name" value="Purine and uridine phosphorylases"/>
    <property type="match status" value="1"/>
</dbReference>
<dbReference type="InterPro" id="IPR035994">
    <property type="entry name" value="Nucleoside_phosphorylase_sf"/>
</dbReference>
<evidence type="ECO:0000259" key="2">
    <source>
        <dbReference type="PROSITE" id="PS50158"/>
    </source>
</evidence>
<accession>A0A2T3ZLI7</accession>
<dbReference type="STRING" id="1042311.A0A2T3ZLI7"/>
<dbReference type="OrthoDB" id="20872at2759"/>
<dbReference type="PANTHER" id="PTHR46082:SF6">
    <property type="entry name" value="AAA+ ATPASE DOMAIN-CONTAINING PROTEIN-RELATED"/>
    <property type="match status" value="1"/>
</dbReference>
<dbReference type="AlphaFoldDB" id="A0A2T3ZLI7"/>
<dbReference type="GO" id="GO:0003676">
    <property type="term" value="F:nucleic acid binding"/>
    <property type="evidence" value="ECO:0007669"/>
    <property type="project" value="InterPro"/>
</dbReference>
<dbReference type="GO" id="GO:0003824">
    <property type="term" value="F:catalytic activity"/>
    <property type="evidence" value="ECO:0007669"/>
    <property type="project" value="InterPro"/>
</dbReference>
<keyword evidence="4" id="KW-1185">Reference proteome</keyword>
<evidence type="ECO:0000313" key="3">
    <source>
        <dbReference type="EMBL" id="PTB45670.1"/>
    </source>
</evidence>
<proteinExistence type="predicted"/>
<protein>
    <recommendedName>
        <fullName evidence="2">CCHC-type domain-containing protein</fullName>
    </recommendedName>
</protein>
<dbReference type="EMBL" id="KZ679257">
    <property type="protein sequence ID" value="PTB45670.1"/>
    <property type="molecule type" value="Genomic_DNA"/>
</dbReference>
<dbReference type="Gene3D" id="3.40.50.1580">
    <property type="entry name" value="Nucleoside phosphorylase domain"/>
    <property type="match status" value="1"/>
</dbReference>
<keyword evidence="1" id="KW-0479">Metal-binding</keyword>
<dbReference type="PANTHER" id="PTHR46082">
    <property type="entry name" value="ATP/GTP-BINDING PROTEIN-RELATED"/>
    <property type="match status" value="1"/>
</dbReference>
<evidence type="ECO:0000313" key="4">
    <source>
        <dbReference type="Proteomes" id="UP000240493"/>
    </source>
</evidence>
<feature type="domain" description="CCHC-type" evidence="2">
    <location>
        <begin position="431"/>
        <end position="445"/>
    </location>
</feature>
<dbReference type="SMART" id="SM00343">
    <property type="entry name" value="ZnF_C2HC"/>
    <property type="match status" value="3"/>
</dbReference>
<dbReference type="InterPro" id="IPR053137">
    <property type="entry name" value="NLR-like"/>
</dbReference>
<reference evidence="3 4" key="1">
    <citation type="submission" date="2016-07" db="EMBL/GenBank/DDBJ databases">
        <title>Multiple horizontal gene transfer events from other fungi enriched the ability of initially mycotrophic Trichoderma (Ascomycota) to feed on dead plant biomass.</title>
        <authorList>
            <consortium name="DOE Joint Genome Institute"/>
            <person name="Aerts A."/>
            <person name="Atanasova L."/>
            <person name="Chenthamara K."/>
            <person name="Zhang J."/>
            <person name="Grujic M."/>
            <person name="Henrissat B."/>
            <person name="Kuo A."/>
            <person name="Salamov A."/>
            <person name="Lipzen A."/>
            <person name="Labutti K."/>
            <person name="Barry K."/>
            <person name="Miao Y."/>
            <person name="Rahimi M.J."/>
            <person name="Shen Q."/>
            <person name="Grigoriev I.V."/>
            <person name="Kubicek C.P."/>
            <person name="Druzhinina I.S."/>
        </authorList>
    </citation>
    <scope>NUCLEOTIDE SEQUENCE [LARGE SCALE GENOMIC DNA]</scope>
    <source>
        <strain evidence="3 4">CBS 433.97</strain>
    </source>
</reference>
<dbReference type="Pfam" id="PF01048">
    <property type="entry name" value="PNP_UDP_1"/>
    <property type="match status" value="1"/>
</dbReference>
<dbReference type="Gene3D" id="4.10.60.10">
    <property type="entry name" value="Zinc finger, CCHC-type"/>
    <property type="match status" value="1"/>
</dbReference>
<dbReference type="InterPro" id="IPR001878">
    <property type="entry name" value="Znf_CCHC"/>
</dbReference>
<keyword evidence="1" id="KW-0863">Zinc-finger</keyword>
<dbReference type="InterPro" id="IPR000845">
    <property type="entry name" value="Nucleoside_phosphorylase_d"/>
</dbReference>
<evidence type="ECO:0000256" key="1">
    <source>
        <dbReference type="PROSITE-ProRule" id="PRU00047"/>
    </source>
</evidence>
<dbReference type="PROSITE" id="PS50158">
    <property type="entry name" value="ZF_CCHC"/>
    <property type="match status" value="1"/>
</dbReference>
<keyword evidence="1" id="KW-0862">Zinc</keyword>
<dbReference type="InterPro" id="IPR036875">
    <property type="entry name" value="Znf_CCHC_sf"/>
</dbReference>
<sequence length="447" mass="49697">MVPRPRSSDDFRFAIICALPSEYDAVYDSLDDIWDKDEGLGTATGDPRIYTTGRIGNLPVVLVLLPGIGKREAASGAVELRMSYRNLAIAFLVGICGAVPKPHIGTEILLGDIIISRSLVQYDFGRQNPNGFERKNNVDAALGRPNKKIRALTALLGTRPGRDELEGSALEYLQQLQTKMASTKHRGIYDYVGIAHDQLFNSKYRHKHRTEACDICQACLTDNDPVCSEAAERTCIELGCSEGELVNRTQLQQRQQDAIDAAPALNVHIGTFGSADTVMRSAQSRDIIAKREKVIAFEMEGAGVWDEIPCIIVKGASDYADSHKHKKWQDYAAGVAASTVKAILGSYFQEAQEKKTTPSGKPRRFARSIRCYKCLEFGHYASAPHCFICGEYGHGAYDLHCRKCDGFGHYDDEPHCYKCGEVGFYNNKSHCYYCHEFGHYAKNCPMR</sequence>
<dbReference type="GO" id="GO:0008270">
    <property type="term" value="F:zinc ion binding"/>
    <property type="evidence" value="ECO:0007669"/>
    <property type="project" value="UniProtKB-KW"/>
</dbReference>